<dbReference type="EMBL" id="MLJW01004790">
    <property type="protein sequence ID" value="OIQ69327.1"/>
    <property type="molecule type" value="Genomic_DNA"/>
</dbReference>
<reference evidence="1" key="1">
    <citation type="submission" date="2016-10" db="EMBL/GenBank/DDBJ databases">
        <title>Sequence of Gallionella enrichment culture.</title>
        <authorList>
            <person name="Poehlein A."/>
            <person name="Muehling M."/>
            <person name="Daniel R."/>
        </authorList>
    </citation>
    <scope>NUCLEOTIDE SEQUENCE</scope>
</reference>
<proteinExistence type="predicted"/>
<sequence length="116" mass="12499">MTTDPVQALIDAGAIPSSPFAPDSRYHGIAFGLYQRNAGDPGVAYLLRRFLPQLRDIAVAQEHIVQSGERPDLLAAQVFGDAELYWRIADANAATDPFELTDTLGARIAIPLPPGL</sequence>
<comment type="caution">
    <text evidence="1">The sequence shown here is derived from an EMBL/GenBank/DDBJ whole genome shotgun (WGS) entry which is preliminary data.</text>
</comment>
<protein>
    <recommendedName>
        <fullName evidence="2">LysM domain-containing protein</fullName>
    </recommendedName>
</protein>
<dbReference type="AlphaFoldDB" id="A0A1J5PNJ5"/>
<gene>
    <name evidence="1" type="ORF">GALL_490730</name>
</gene>
<evidence type="ECO:0000313" key="1">
    <source>
        <dbReference type="EMBL" id="OIQ69327.1"/>
    </source>
</evidence>
<accession>A0A1J5PNJ5</accession>
<name>A0A1J5PNJ5_9ZZZZ</name>
<evidence type="ECO:0008006" key="2">
    <source>
        <dbReference type="Google" id="ProtNLM"/>
    </source>
</evidence>
<organism evidence="1">
    <name type="scientific">mine drainage metagenome</name>
    <dbReference type="NCBI Taxonomy" id="410659"/>
    <lineage>
        <taxon>unclassified sequences</taxon>
        <taxon>metagenomes</taxon>
        <taxon>ecological metagenomes</taxon>
    </lineage>
</organism>